<dbReference type="Proteomes" id="UP000701853">
    <property type="component" value="Chromosome 1"/>
</dbReference>
<evidence type="ECO:0000313" key="3">
    <source>
        <dbReference type="Proteomes" id="UP000701853"/>
    </source>
</evidence>
<keyword evidence="3" id="KW-1185">Reference proteome</keyword>
<name>A0A8J5Z9M4_9ROSI</name>
<protein>
    <submittedName>
        <fullName evidence="2">Uncharacterized protein</fullName>
    </submittedName>
</protein>
<proteinExistence type="predicted"/>
<feature type="region of interest" description="Disordered" evidence="1">
    <location>
        <begin position="50"/>
        <end position="72"/>
    </location>
</feature>
<evidence type="ECO:0000256" key="1">
    <source>
        <dbReference type="SAM" id="MobiDB-lite"/>
    </source>
</evidence>
<feature type="compositionally biased region" description="Basic and acidic residues" evidence="1">
    <location>
        <begin position="58"/>
        <end position="72"/>
    </location>
</feature>
<dbReference type="AlphaFoldDB" id="A0A8J5Z9M4"/>
<comment type="caution">
    <text evidence="2">The sequence shown here is derived from an EMBL/GenBank/DDBJ whole genome shotgun (WGS) entry which is preliminary data.</text>
</comment>
<gene>
    <name evidence="2" type="ORF">CXB51_000641</name>
</gene>
<evidence type="ECO:0000313" key="2">
    <source>
        <dbReference type="EMBL" id="KAG8502751.1"/>
    </source>
</evidence>
<organism evidence="2 3">
    <name type="scientific">Gossypium anomalum</name>
    <dbReference type="NCBI Taxonomy" id="47600"/>
    <lineage>
        <taxon>Eukaryota</taxon>
        <taxon>Viridiplantae</taxon>
        <taxon>Streptophyta</taxon>
        <taxon>Embryophyta</taxon>
        <taxon>Tracheophyta</taxon>
        <taxon>Spermatophyta</taxon>
        <taxon>Magnoliopsida</taxon>
        <taxon>eudicotyledons</taxon>
        <taxon>Gunneridae</taxon>
        <taxon>Pentapetalae</taxon>
        <taxon>rosids</taxon>
        <taxon>malvids</taxon>
        <taxon>Malvales</taxon>
        <taxon>Malvaceae</taxon>
        <taxon>Malvoideae</taxon>
        <taxon>Gossypium</taxon>
    </lineage>
</organism>
<dbReference type="EMBL" id="JAHUZN010000001">
    <property type="protein sequence ID" value="KAG8502751.1"/>
    <property type="molecule type" value="Genomic_DNA"/>
</dbReference>
<reference evidence="2 3" key="1">
    <citation type="journal article" date="2021" name="bioRxiv">
        <title>The Gossypium anomalum genome as a resource for cotton improvement and evolutionary analysis of hybrid incompatibility.</title>
        <authorList>
            <person name="Grover C.E."/>
            <person name="Yuan D."/>
            <person name="Arick M.A."/>
            <person name="Miller E.R."/>
            <person name="Hu G."/>
            <person name="Peterson D.G."/>
            <person name="Wendel J.F."/>
            <person name="Udall J.A."/>
        </authorList>
    </citation>
    <scope>NUCLEOTIDE SEQUENCE [LARGE SCALE GENOMIC DNA]</scope>
    <source>
        <strain evidence="2">JFW-Udall</strain>
        <tissue evidence="2">Leaf</tissue>
    </source>
</reference>
<accession>A0A8J5Z9M4</accession>
<sequence>MTCSVDKTIAALVGTKVDAEDVAIANTHEERNNSHGCEADVSSDEIDLSATQLQPSRNQDDSTFSKRKKKDF</sequence>
<dbReference type="OrthoDB" id="618098at2759"/>